<dbReference type="Pfam" id="PF24633">
    <property type="entry name" value="DUF7630"/>
    <property type="match status" value="1"/>
</dbReference>
<feature type="region of interest" description="Disordered" evidence="1">
    <location>
        <begin position="2905"/>
        <end position="2941"/>
    </location>
</feature>
<proteinExistence type="predicted"/>
<feature type="transmembrane region" description="Helical" evidence="2">
    <location>
        <begin position="2391"/>
        <end position="2414"/>
    </location>
</feature>
<dbReference type="EMBL" id="CAUJNA010000638">
    <property type="protein sequence ID" value="CAJ1379519.1"/>
    <property type="molecule type" value="Genomic_DNA"/>
</dbReference>
<feature type="domain" description="Tyrosine-protein kinase ephrin type A/B receptor-like" evidence="3">
    <location>
        <begin position="1385"/>
        <end position="1433"/>
    </location>
</feature>
<name>A0AA36I4G9_9DINO</name>
<sequence>MVSGPYIDQSFTCVKGSFCIQKGPLRGLGLTADDRLVARKGCSLDWARGSSSTSMNVAALSGANGETELYFALSDVVQIAAGEYSLCWCSSKGESCDNMDLSPAGTSTLYLEAFGAKFIVEGPGTGAEIECFQGQPCFPALPDGVNLAEGDRLTAQEQCGESFFLRGLPGEGYAITGDGYQFGFVDSDGLFDPTAYLTSDPGFFRLCWCRPSNATGNVTGVQCVQGTDFNVAAGLFIAVGPYSGQWFSCSLGSQCLVTGLRGVSLASGDWLVPLAGCGSAVASGTFPDPLPINGTLNDSVTVYDFGHLQLEGGKPEGLKLCWCSARSPCSAPEEFRALAMDLYVQCPPGTYELYGEETKCQECPVGYYCPGGWPAQLRNCPSGSTSPRGSKLPEECQCRRGSFWDASIAACLACPAGTFKDQVGRLTECERLCPSGTTSLAGAANVWECYCSGDAIDTDPSLDSLQCSELMGLSSNSSADAIFAATQAYIHRFGGSLQVADASTESLLVEVDDELRQMLGLSSRSSLDLAVRFDDVNFSWHVDFQVSSSDLELAEGLHDAFDPSPFAAWIFQSMAGTALDSAQLHNRTPVEQFLLACPDGLGLHSGSFVKDLTACKCPHGKQPGGAGGGLSAGCVDCPVGKYKSSVEDASCTSCPSLPSIPAPLTTLQVGAIAYSACTCPGGYVNHDPQNPSSCEECGIGFYCLGGTHRQACDESQTTVNGIASSDSECFCAAGFRDAGLGVCEACVAGKFKSEAGNAECADCPAGTFSGEGGQSSCLACAAGEYSTGSGSCQSCLPGRFSATVGATSAGTCLPCPIGKWSNETGAASGTSCVSCVEGSTTEAAGTSESLCVLPGPGQTRNCVSGRLCVADDITGFGLRNGHRLAVGFWCGPIMLAVPYIVASGISQLATNNGSTYAWGEVSTDFLPFGGNYSLCWCANMGPLSCDDLSGNFLLSAGQLSVTGPNYNELECLRGADCMNLAFSGYGLLETDQVAVRRGGCGGETASQISPSNLDGLGALQAANGSLGAPQAANGSVNGSVNGYGYGYGSGAAPADVLLLGFGTSDADSDFHISLDASDAGYFLCWCASERGLANACNTPQSFDVNAGRLRVTGPNTNQESACSVGQACSITGIRGVGMKDGDRLMVLSDCGKGAAIPGFPAGGLLETIDGATFEFSGQVSNILMSVPGIFRVCFCKPLGSEVCNSSTSFRARVGLMTASGPFEQTTTCEVGSACTVQMSGIGLDIGDKLLITAGQCGSSTGLGAQGYPLLQQPLALEMGSAGLEVPLGILPDLGAPGRYSLCWCPRTGNCTTQAFRAPAGQLQVDCPQGTFALGPSSGQICNNCTRGYYCAGGSPSLATRVPCADGQTTLGLGFVTSDACVCDRGYVYDTVALTCSPCPLGFYKTQPGNFETCDACPDGYITYNTGSVFSSSCFASPSLTTGAPTANVDDNETNVSNASNATVDTAPDLVELLTKNESEVPAVSFNMSLANLPTNQDAESLRNQLIAIFKNTLASATRLSADAIQIDFIGLVLTNTSNATGRRLSASMVVVTIKQRSVEEATITAADMDADSLTSEILTAVQQHPTLGDSGITVVAESRVTRTSSIVKCPPKQSVPPGVPVLSAADCQCSLGHGFDPTLQTCEPCNLGEYKATVDNGICTRCPAQTSTLEVGATAIEQCRCEAGLYTDESGACVECTFGHYCPGTGQAVVCPDNSTTIALGRQLSDCVCLAGYYFASAADFCEPCPRRKYKATIGNGDCALTCPTNADSEPGSTSLDDCFCQPRYHAHIDSAGKLASCTSCSYSGLTCPGGFEGEQNGTKIHAQPRATPGFFQTGLTSAVECDVLLPDGATVCGGGDGCTTQRLGLLPPKQCNGLRGNACAEGSTGMLCGECPVGWARDNYPDLCQRCPEGAGFVLAVGIVSDIFQKTFLNFVVAAMAATSAVKGSAKLHTSMIRIGTQWLAACSVLTQFNLERLPGFDWAQKSAEMEQLQACAEANLTECDLNPQAGNFPWPEEVTDAMSQLFQVMSVVPKLASVEFAAMCHAEELLPGDKNAKMIASGFYYVLSPIAGMFGVLLLCALVVYVFIPCCARLGIYFNDVAKGQMKRSKAIRQLQDPLGPVLPAHGLCWEDVQESGAFDKHPVWVLEQAAGDPEKFILGCLTSQPELALKMCFHQMKSSHELAEALEEVGLALHDFTDDNPNFLIRHLRSDDDRLHDAAAGQKDTSLIQEFVLRALAWNLRGLYEDGLTKEDVADAVAAAFESAPELHAAAAQPTFHDKLQEIMQAVRQKAEQGDEEDNELAEVGEAKATEMDPEALDFGLFTSKPFAKQLFVQCIPVFWVTLLAMWPELLSKFLQMIWCTPFSEEDDTGKIVVKQRLLPHPDIVCWSKDHFLTSLIACIGLAIWCAGVPILLFLRIYKLKDRQNPENYRKYGYFIEGYEPGFWWWDIIVKRADIGMMNLVTYTSIADDEKAKLLLFPFVSGSMLAICAWCRPFTNTQAEILDFLEMCLLSFRFLLFSMVAVLLIFSPSAEITYVFAGFLAAMLGGICVYFGLHVLVQLLRHQAEDLEDSDEEDFVHTRSSHSLKKDRQPKKKNWLIRIADQVKKAVIFRALPIFQESADEKILVEWSVVGDKCNLISAVPPGEEAEAEATGSRSLKRAVSLAKGARAHVLRFGSSFQRRTIVKAFEEFASLWLDQFDQETLPADTVQILCVLTTSSRHVPSKTAKRHLAAKWKKQINATLHSRSHLHDELSHLHHFEPDEILEVTQRLGKLSAKEAVSLVSTTQAALQEQRKIYTQSLITRETEVQAETEANNAEPLQILDASGEEGFDDEFADPGNSTGQQEAGNMASATTDESRAPDELFLADTLPDELIVPEVKPETRERAVQTSMSAATKRPPLAIAAAADERETTKEVISKQPPHPGDVSRDVPKNVQRDVPEGQVEVNLTDVFEKLLESRMPKPKPARAREAKEAQPALIPETVKVSKPSKPEVPSAPRATQPAQVSTPSSRLAASIQPLDSKSVFRTPSPFSPGRARGSPAASPQHSRASSADARAVQGIMPKVSDQERRVNI</sequence>
<feature type="domain" description="DUF7630" evidence="4">
    <location>
        <begin position="1871"/>
        <end position="1908"/>
    </location>
</feature>
<keyword evidence="6" id="KW-1185">Reference proteome</keyword>
<feature type="domain" description="Tyrosine-protein kinase ephrin type A/B receptor-like" evidence="3">
    <location>
        <begin position="1638"/>
        <end position="1679"/>
    </location>
</feature>
<feature type="domain" description="Tyrosine-protein kinase ephrin type A/B receptor-like" evidence="3">
    <location>
        <begin position="737"/>
        <end position="768"/>
    </location>
</feature>
<dbReference type="Pfam" id="PF07699">
    <property type="entry name" value="Ephrin_rec_like"/>
    <property type="match status" value="4"/>
</dbReference>
<evidence type="ECO:0000313" key="5">
    <source>
        <dbReference type="EMBL" id="CAJ1379519.1"/>
    </source>
</evidence>
<feature type="transmembrane region" description="Helical" evidence="2">
    <location>
        <begin position="2532"/>
        <end position="2552"/>
    </location>
</feature>
<accession>A0AA36I4G9</accession>
<evidence type="ECO:0008006" key="7">
    <source>
        <dbReference type="Google" id="ProtNLM"/>
    </source>
</evidence>
<evidence type="ECO:0000259" key="3">
    <source>
        <dbReference type="Pfam" id="PF07699"/>
    </source>
</evidence>
<feature type="compositionally biased region" description="Polar residues" evidence="1">
    <location>
        <begin position="2998"/>
        <end position="3023"/>
    </location>
</feature>
<dbReference type="SUPFAM" id="SSF57184">
    <property type="entry name" value="Growth factor receptor domain"/>
    <property type="match status" value="4"/>
</dbReference>
<gene>
    <name evidence="5" type="ORF">EVOR1521_LOCUS7746</name>
</gene>
<comment type="caution">
    <text evidence="5">The sequence shown here is derived from an EMBL/GenBank/DDBJ whole genome shotgun (WGS) entry which is preliminary data.</text>
</comment>
<feature type="compositionally biased region" description="Basic and acidic residues" evidence="1">
    <location>
        <begin position="2905"/>
        <end position="2914"/>
    </location>
</feature>
<evidence type="ECO:0000256" key="2">
    <source>
        <dbReference type="SAM" id="Phobius"/>
    </source>
</evidence>
<evidence type="ECO:0000259" key="4">
    <source>
        <dbReference type="Pfam" id="PF24633"/>
    </source>
</evidence>
<keyword evidence="2" id="KW-0812">Transmembrane</keyword>
<feature type="transmembrane region" description="Helical" evidence="2">
    <location>
        <begin position="2330"/>
        <end position="2346"/>
    </location>
</feature>
<feature type="transmembrane region" description="Helical" evidence="2">
    <location>
        <begin position="2061"/>
        <end position="2086"/>
    </location>
</feature>
<dbReference type="SMART" id="SM01411">
    <property type="entry name" value="Ephrin_rec_like"/>
    <property type="match status" value="11"/>
</dbReference>
<feature type="compositionally biased region" description="Basic and acidic residues" evidence="1">
    <location>
        <begin position="2923"/>
        <end position="2937"/>
    </location>
</feature>
<evidence type="ECO:0000256" key="1">
    <source>
        <dbReference type="SAM" id="MobiDB-lite"/>
    </source>
</evidence>
<feature type="transmembrane region" description="Helical" evidence="2">
    <location>
        <begin position="2500"/>
        <end position="2525"/>
    </location>
</feature>
<dbReference type="InterPro" id="IPR056047">
    <property type="entry name" value="CRMPA-like_DUF7630"/>
</dbReference>
<dbReference type="Gene3D" id="2.10.50.10">
    <property type="entry name" value="Tumor Necrosis Factor Receptor, subunit A, domain 2"/>
    <property type="match status" value="7"/>
</dbReference>
<keyword evidence="2" id="KW-0472">Membrane</keyword>
<reference evidence="5" key="1">
    <citation type="submission" date="2023-08" db="EMBL/GenBank/DDBJ databases">
        <authorList>
            <person name="Chen Y."/>
            <person name="Shah S."/>
            <person name="Dougan E. K."/>
            <person name="Thang M."/>
            <person name="Chan C."/>
        </authorList>
    </citation>
    <scope>NUCLEOTIDE SEQUENCE</scope>
</reference>
<feature type="compositionally biased region" description="Polar residues" evidence="1">
    <location>
        <begin position="2836"/>
        <end position="2852"/>
    </location>
</feature>
<keyword evidence="2" id="KW-1133">Transmembrane helix</keyword>
<dbReference type="InterPro" id="IPR011641">
    <property type="entry name" value="Tyr-kin_ephrin_A/B_rcpt-like"/>
</dbReference>
<protein>
    <recommendedName>
        <fullName evidence="7">Tyrosine-protein kinase ephrin type A/B receptor-like domain-containing protein</fullName>
    </recommendedName>
</protein>
<organism evidence="5 6">
    <name type="scientific">Effrenium voratum</name>
    <dbReference type="NCBI Taxonomy" id="2562239"/>
    <lineage>
        <taxon>Eukaryota</taxon>
        <taxon>Sar</taxon>
        <taxon>Alveolata</taxon>
        <taxon>Dinophyceae</taxon>
        <taxon>Suessiales</taxon>
        <taxon>Symbiodiniaceae</taxon>
        <taxon>Effrenium</taxon>
    </lineage>
</organism>
<feature type="transmembrane region" description="Helical" evidence="2">
    <location>
        <begin position="2473"/>
        <end position="2494"/>
    </location>
</feature>
<dbReference type="PANTHER" id="PTHR47236:SF5">
    <property type="entry name" value="GENE, 32742-RELATED"/>
    <property type="match status" value="1"/>
</dbReference>
<dbReference type="Proteomes" id="UP001178507">
    <property type="component" value="Unassembled WGS sequence"/>
</dbReference>
<dbReference type="PANTHER" id="PTHR47236">
    <property type="entry name" value="GENE, 32742-RELATED-RELATED"/>
    <property type="match status" value="1"/>
</dbReference>
<feature type="region of interest" description="Disordered" evidence="1">
    <location>
        <begin position="2954"/>
        <end position="3070"/>
    </location>
</feature>
<evidence type="ECO:0000313" key="6">
    <source>
        <dbReference type="Proteomes" id="UP001178507"/>
    </source>
</evidence>
<feature type="region of interest" description="Disordered" evidence="1">
    <location>
        <begin position="2826"/>
        <end position="2855"/>
    </location>
</feature>
<dbReference type="InterPro" id="IPR009030">
    <property type="entry name" value="Growth_fac_rcpt_cys_sf"/>
</dbReference>
<feature type="domain" description="Tyrosine-protein kinase ephrin type A/B receptor-like" evidence="3">
    <location>
        <begin position="1732"/>
        <end position="1779"/>
    </location>
</feature>